<gene>
    <name evidence="6" type="ORF">RAS12_06955</name>
</gene>
<dbReference type="SUPFAM" id="SSF53955">
    <property type="entry name" value="Lysozyme-like"/>
    <property type="match status" value="1"/>
</dbReference>
<evidence type="ECO:0000313" key="6">
    <source>
        <dbReference type="EMBL" id="WMD22107.1"/>
    </source>
</evidence>
<evidence type="ECO:0000256" key="4">
    <source>
        <dbReference type="SAM" id="SignalP"/>
    </source>
</evidence>
<sequence>MSSRLLALSLCVFLLVAPGRSALAAGPPSKTDPLSLAYNVKPWTGDLDGMIKRRQVRVLVPYNRTLYFLDKGGTQRGIIVDTMTAFENDLNAQLKNKNIRVHVVFLPTSRERLIPDLLAGKGDIIAANLTVTEERQKQVDFSTPLATGVREIIVAAPGAPELKSLEDLSGQELFLNPVSSYYGSVKKLNTELQAKGLKPAIIRDAPGVFETDDILEMVSADLVKFTVSDRYLANFWKQIFPQMRVYENLEVDSGNDIAFAFRKDSPKLAAILNPFIDKNRIGTSFGNQQLTKYLKSVKWVKGATDPNEIDKFHRLAEFFRKYSDQYSIDWLLMMAQGYQESRLDQQAKSSVGAVGVMQIMPATGKDLKVGDIRREEENIHGGVKYIRFMIDQYYAKEPMTDLDKGLFAFAAYNAGPGRISQLRKEAASKGLDPNVWFDNVERVAAERIGRETVQYVSNIYKYYIAYSLVRAQGAITAN</sequence>
<keyword evidence="3" id="KW-0998">Cell outer membrane</keyword>
<dbReference type="RefSeq" id="WP_306946598.1">
    <property type="nucleotide sequence ID" value="NZ_CP132976.1"/>
</dbReference>
<feature type="signal peptide" evidence="4">
    <location>
        <begin position="1"/>
        <end position="24"/>
    </location>
</feature>
<name>A0ABY9M5X4_9BURK</name>
<comment type="subcellular location">
    <subcellularLocation>
        <location evidence="1">Cell outer membrane</location>
        <topology evidence="1">Peripheral membrane protein</topology>
    </subcellularLocation>
</comment>
<proteinExistence type="predicted"/>
<accession>A0ABY9M5X4</accession>
<feature type="domain" description="Solute-binding protein family 3/N-terminal" evidence="5">
    <location>
        <begin position="55"/>
        <end position="297"/>
    </location>
</feature>
<dbReference type="EMBL" id="CP132976">
    <property type="protein sequence ID" value="WMD22107.1"/>
    <property type="molecule type" value="Genomic_DNA"/>
</dbReference>
<evidence type="ECO:0000256" key="1">
    <source>
        <dbReference type="ARBA" id="ARBA00004339"/>
    </source>
</evidence>
<dbReference type="Pfam" id="PF00497">
    <property type="entry name" value="SBP_bac_3"/>
    <property type="match status" value="1"/>
</dbReference>
<keyword evidence="3" id="KW-0472">Membrane</keyword>
<evidence type="ECO:0000256" key="3">
    <source>
        <dbReference type="ARBA" id="ARBA00023237"/>
    </source>
</evidence>
<keyword evidence="7" id="KW-1185">Reference proteome</keyword>
<dbReference type="Pfam" id="PF01464">
    <property type="entry name" value="SLT"/>
    <property type="match status" value="1"/>
</dbReference>
<reference evidence="6 7" key="1">
    <citation type="submission" date="2023-08" db="EMBL/GenBank/DDBJ databases">
        <title>Achromobacter seleniivolatilans sp. nov., isolated from seleniferous soil.</title>
        <authorList>
            <person name="Zhang S."/>
            <person name="Li K."/>
            <person name="Peng J."/>
            <person name="Zhao Q."/>
            <person name="Wang H."/>
            <person name="Guo Y."/>
        </authorList>
    </citation>
    <scope>NUCLEOTIDE SEQUENCE [LARGE SCALE GENOMIC DNA]</scope>
    <source>
        <strain evidence="6 7">R39</strain>
    </source>
</reference>
<evidence type="ECO:0000313" key="7">
    <source>
        <dbReference type="Proteomes" id="UP001234798"/>
    </source>
</evidence>
<dbReference type="InterPro" id="IPR001638">
    <property type="entry name" value="Solute-binding_3/MltF_N"/>
</dbReference>
<dbReference type="SMART" id="SM00062">
    <property type="entry name" value="PBPb"/>
    <property type="match status" value="1"/>
</dbReference>
<keyword evidence="2 4" id="KW-0732">Signal</keyword>
<dbReference type="SUPFAM" id="SSF53850">
    <property type="entry name" value="Periplasmic binding protein-like II"/>
    <property type="match status" value="1"/>
</dbReference>
<dbReference type="PANTHER" id="PTHR35936">
    <property type="entry name" value="MEMBRANE-BOUND LYTIC MUREIN TRANSGLYCOSYLASE F"/>
    <property type="match status" value="1"/>
</dbReference>
<evidence type="ECO:0000259" key="5">
    <source>
        <dbReference type="SMART" id="SM00062"/>
    </source>
</evidence>
<protein>
    <submittedName>
        <fullName evidence="6">Transporter substrate-binding domain-containing protein</fullName>
    </submittedName>
</protein>
<dbReference type="InterPro" id="IPR023346">
    <property type="entry name" value="Lysozyme-like_dom_sf"/>
</dbReference>
<dbReference type="CDD" id="cd01009">
    <property type="entry name" value="PBP2_YfhD_N"/>
    <property type="match status" value="1"/>
</dbReference>
<dbReference type="InterPro" id="IPR008258">
    <property type="entry name" value="Transglycosylase_SLT_dom_1"/>
</dbReference>
<dbReference type="Gene3D" id="1.10.530.10">
    <property type="match status" value="1"/>
</dbReference>
<evidence type="ECO:0000256" key="2">
    <source>
        <dbReference type="ARBA" id="ARBA00022729"/>
    </source>
</evidence>
<dbReference type="Proteomes" id="UP001234798">
    <property type="component" value="Chromosome"/>
</dbReference>
<organism evidence="6 7">
    <name type="scientific">Achromobacter seleniivolatilans</name>
    <dbReference type="NCBI Taxonomy" id="3047478"/>
    <lineage>
        <taxon>Bacteria</taxon>
        <taxon>Pseudomonadati</taxon>
        <taxon>Pseudomonadota</taxon>
        <taxon>Betaproteobacteria</taxon>
        <taxon>Burkholderiales</taxon>
        <taxon>Alcaligenaceae</taxon>
        <taxon>Achromobacter</taxon>
    </lineage>
</organism>
<feature type="chain" id="PRO_5046802053" evidence="4">
    <location>
        <begin position="25"/>
        <end position="478"/>
    </location>
</feature>
<dbReference type="CDD" id="cd13403">
    <property type="entry name" value="MLTF-like"/>
    <property type="match status" value="1"/>
</dbReference>
<dbReference type="Gene3D" id="3.40.190.10">
    <property type="entry name" value="Periplasmic binding protein-like II"/>
    <property type="match status" value="2"/>
</dbReference>